<dbReference type="RefSeq" id="WP_065410349.1">
    <property type="nucleotide sequence ID" value="NZ_MAYT01000012.1"/>
</dbReference>
<gene>
    <name evidence="2" type="ORF">A8F95_06395</name>
</gene>
<proteinExistence type="predicted"/>
<organism evidence="2 3">
    <name type="scientific">Pseudobacillus wudalianchiensis</name>
    <dbReference type="NCBI Taxonomy" id="1743143"/>
    <lineage>
        <taxon>Bacteria</taxon>
        <taxon>Bacillati</taxon>
        <taxon>Bacillota</taxon>
        <taxon>Bacilli</taxon>
        <taxon>Bacillales</taxon>
        <taxon>Bacillaceae</taxon>
        <taxon>Pseudobacillus</taxon>
    </lineage>
</organism>
<sequence>MYFNYSHMIHNLQQMHEQINSQQQRIAQLEANVQKLQQEIQSLKKNQSSNIERVEYKFDQLKVERLEGTLNIGITPHNGGGSIEDFSVEQNDLSVPPMDPQQRLLLFGNVQRQVQDYLNGECYPALQAIEQQKNQPINPDYRQYIIDDIKRQIDSRIHYYLNQINMSPIGEEQFAEIEGRTVNKVKEDIHKTYDEFITKLPKEGGFLT</sequence>
<comment type="caution">
    <text evidence="2">The sequence shown here is derived from an EMBL/GenBank/DDBJ whole genome shotgun (WGS) entry which is preliminary data.</text>
</comment>
<evidence type="ECO:0000313" key="2">
    <source>
        <dbReference type="EMBL" id="OCA89037.1"/>
    </source>
</evidence>
<dbReference type="EMBL" id="MAYT01000012">
    <property type="protein sequence ID" value="OCA89037.1"/>
    <property type="molecule type" value="Genomic_DNA"/>
</dbReference>
<accession>A0A1B9AYK6</accession>
<feature type="coiled-coil region" evidence="1">
    <location>
        <begin position="12"/>
        <end position="53"/>
    </location>
</feature>
<evidence type="ECO:0000313" key="3">
    <source>
        <dbReference type="Proteomes" id="UP000092578"/>
    </source>
</evidence>
<name>A0A1B9AYK6_9BACI</name>
<dbReference type="InterPro" id="IPR019673">
    <property type="entry name" value="Spore_germination_GerPC"/>
</dbReference>
<keyword evidence="1" id="KW-0175">Coiled coil</keyword>
<reference evidence="3" key="1">
    <citation type="submission" date="2016-05" db="EMBL/GenBank/DDBJ databases">
        <authorList>
            <person name="Liu B."/>
            <person name="Wang J."/>
            <person name="Zhu Y."/>
            <person name="Liu G."/>
            <person name="Chen Q."/>
            <person name="Chen Z."/>
            <person name="Lan J."/>
            <person name="Che J."/>
            <person name="Ge C."/>
            <person name="Shi H."/>
            <person name="Pan Z."/>
            <person name="Liu X."/>
        </authorList>
    </citation>
    <scope>NUCLEOTIDE SEQUENCE [LARGE SCALE GENOMIC DNA]</scope>
    <source>
        <strain evidence="3">FJAT-27215</strain>
    </source>
</reference>
<keyword evidence="3" id="KW-1185">Reference proteome</keyword>
<dbReference type="Proteomes" id="UP000092578">
    <property type="component" value="Unassembled WGS sequence"/>
</dbReference>
<dbReference type="AlphaFoldDB" id="A0A1B9AYK6"/>
<evidence type="ECO:0000256" key="1">
    <source>
        <dbReference type="SAM" id="Coils"/>
    </source>
</evidence>
<protein>
    <submittedName>
        <fullName evidence="2">Uncharacterized protein</fullName>
    </submittedName>
</protein>
<dbReference type="Pfam" id="PF10737">
    <property type="entry name" value="GerPC"/>
    <property type="match status" value="1"/>
</dbReference>